<gene>
    <name evidence="1" type="ORF">HanXRQr2_Chr16g0755571</name>
</gene>
<accession>A0A9K3GZ92</accession>
<dbReference type="Proteomes" id="UP000215914">
    <property type="component" value="Unassembled WGS sequence"/>
</dbReference>
<dbReference type="EMBL" id="MNCJ02000331">
    <property type="protein sequence ID" value="KAF5760616.1"/>
    <property type="molecule type" value="Genomic_DNA"/>
</dbReference>
<organism evidence="1 2">
    <name type="scientific">Helianthus annuus</name>
    <name type="common">Common sunflower</name>
    <dbReference type="NCBI Taxonomy" id="4232"/>
    <lineage>
        <taxon>Eukaryota</taxon>
        <taxon>Viridiplantae</taxon>
        <taxon>Streptophyta</taxon>
        <taxon>Embryophyta</taxon>
        <taxon>Tracheophyta</taxon>
        <taxon>Spermatophyta</taxon>
        <taxon>Magnoliopsida</taxon>
        <taxon>eudicotyledons</taxon>
        <taxon>Gunneridae</taxon>
        <taxon>Pentapetalae</taxon>
        <taxon>asterids</taxon>
        <taxon>campanulids</taxon>
        <taxon>Asterales</taxon>
        <taxon>Asteraceae</taxon>
        <taxon>Asteroideae</taxon>
        <taxon>Heliantheae alliance</taxon>
        <taxon>Heliantheae</taxon>
        <taxon>Helianthus</taxon>
    </lineage>
</organism>
<name>A0A9K3GZ92_HELAN</name>
<reference evidence="1" key="1">
    <citation type="journal article" date="2017" name="Nature">
        <title>The sunflower genome provides insights into oil metabolism, flowering and Asterid evolution.</title>
        <authorList>
            <person name="Badouin H."/>
            <person name="Gouzy J."/>
            <person name="Grassa C.J."/>
            <person name="Murat F."/>
            <person name="Staton S.E."/>
            <person name="Cottret L."/>
            <person name="Lelandais-Briere C."/>
            <person name="Owens G.L."/>
            <person name="Carrere S."/>
            <person name="Mayjonade B."/>
            <person name="Legrand L."/>
            <person name="Gill N."/>
            <person name="Kane N.C."/>
            <person name="Bowers J.E."/>
            <person name="Hubner S."/>
            <person name="Bellec A."/>
            <person name="Berard A."/>
            <person name="Berges H."/>
            <person name="Blanchet N."/>
            <person name="Boniface M.C."/>
            <person name="Brunel D."/>
            <person name="Catrice O."/>
            <person name="Chaidir N."/>
            <person name="Claudel C."/>
            <person name="Donnadieu C."/>
            <person name="Faraut T."/>
            <person name="Fievet G."/>
            <person name="Helmstetter N."/>
            <person name="King M."/>
            <person name="Knapp S.J."/>
            <person name="Lai Z."/>
            <person name="Le Paslier M.C."/>
            <person name="Lippi Y."/>
            <person name="Lorenzon L."/>
            <person name="Mandel J.R."/>
            <person name="Marage G."/>
            <person name="Marchand G."/>
            <person name="Marquand E."/>
            <person name="Bret-Mestries E."/>
            <person name="Morien E."/>
            <person name="Nambeesan S."/>
            <person name="Nguyen T."/>
            <person name="Pegot-Espagnet P."/>
            <person name="Pouilly N."/>
            <person name="Raftis F."/>
            <person name="Sallet E."/>
            <person name="Schiex T."/>
            <person name="Thomas J."/>
            <person name="Vandecasteele C."/>
            <person name="Vares D."/>
            <person name="Vear F."/>
            <person name="Vautrin S."/>
            <person name="Crespi M."/>
            <person name="Mangin B."/>
            <person name="Burke J.M."/>
            <person name="Salse J."/>
            <person name="Munos S."/>
            <person name="Vincourt P."/>
            <person name="Rieseberg L.H."/>
            <person name="Langlade N.B."/>
        </authorList>
    </citation>
    <scope>NUCLEOTIDE SEQUENCE</scope>
    <source>
        <tissue evidence="1">Leaves</tissue>
    </source>
</reference>
<comment type="caution">
    <text evidence="1">The sequence shown here is derived from an EMBL/GenBank/DDBJ whole genome shotgun (WGS) entry which is preliminary data.</text>
</comment>
<proteinExistence type="predicted"/>
<evidence type="ECO:0000313" key="2">
    <source>
        <dbReference type="Proteomes" id="UP000215914"/>
    </source>
</evidence>
<keyword evidence="2" id="KW-1185">Reference proteome</keyword>
<dbReference type="Gramene" id="mRNA:HanXRQr2_Chr16g0755571">
    <property type="protein sequence ID" value="mRNA:HanXRQr2_Chr16g0755571"/>
    <property type="gene ID" value="HanXRQr2_Chr16g0755571"/>
</dbReference>
<protein>
    <submittedName>
        <fullName evidence="1">Uncharacterized protein</fullName>
    </submittedName>
</protein>
<evidence type="ECO:0000313" key="1">
    <source>
        <dbReference type="EMBL" id="KAF5760616.1"/>
    </source>
</evidence>
<sequence>MVDSGYSRSTPFLQWVPREYSGLSLLTVLVNATGYLKAATVNSVHNLRPVITEGTWELAV</sequence>
<dbReference type="AlphaFoldDB" id="A0A9K3GZ92"/>
<reference evidence="1" key="2">
    <citation type="submission" date="2020-06" db="EMBL/GenBank/DDBJ databases">
        <title>Helianthus annuus Genome sequencing and assembly Release 2.</title>
        <authorList>
            <person name="Gouzy J."/>
            <person name="Langlade N."/>
            <person name="Munos S."/>
        </authorList>
    </citation>
    <scope>NUCLEOTIDE SEQUENCE</scope>
    <source>
        <tissue evidence="1">Leaves</tissue>
    </source>
</reference>